<evidence type="ECO:0000259" key="8">
    <source>
        <dbReference type="PROSITE" id="PS50879"/>
    </source>
</evidence>
<keyword evidence="10" id="KW-1185">Reference proteome</keyword>
<dbReference type="PROSITE" id="PS50879">
    <property type="entry name" value="RNASE_H_1"/>
    <property type="match status" value="1"/>
</dbReference>
<proteinExistence type="inferred from homology"/>
<evidence type="ECO:0000256" key="5">
    <source>
        <dbReference type="ARBA" id="ARBA00022723"/>
    </source>
</evidence>
<dbReference type="InterPro" id="IPR050092">
    <property type="entry name" value="RNase_H"/>
</dbReference>
<comment type="catalytic activity">
    <reaction evidence="1">
        <text>Endonucleolytic cleavage to 5'-phosphomonoester.</text>
        <dbReference type="EC" id="3.1.26.4"/>
    </reaction>
</comment>
<dbReference type="PANTHER" id="PTHR10642">
    <property type="entry name" value="RIBONUCLEASE H1"/>
    <property type="match status" value="1"/>
</dbReference>
<evidence type="ECO:0000256" key="2">
    <source>
        <dbReference type="ARBA" id="ARBA00005300"/>
    </source>
</evidence>
<dbReference type="Gene3D" id="3.30.420.10">
    <property type="entry name" value="Ribonuclease H-like superfamily/Ribonuclease H"/>
    <property type="match status" value="1"/>
</dbReference>
<dbReference type="GO" id="GO:0043137">
    <property type="term" value="P:DNA replication, removal of RNA primer"/>
    <property type="evidence" value="ECO:0007669"/>
    <property type="project" value="TreeGrafter"/>
</dbReference>
<reference evidence="9" key="2">
    <citation type="submission" date="2023-01" db="EMBL/GenBank/DDBJ databases">
        <authorList>
            <person name="Petersen C."/>
        </authorList>
    </citation>
    <scope>NUCLEOTIDE SEQUENCE</scope>
    <source>
        <strain evidence="9">IBT 17514</strain>
    </source>
</reference>
<protein>
    <recommendedName>
        <fullName evidence="3">ribonuclease H</fullName>
        <ecNumber evidence="3">3.1.26.4</ecNumber>
    </recommendedName>
</protein>
<dbReference type="GO" id="GO:0003676">
    <property type="term" value="F:nucleic acid binding"/>
    <property type="evidence" value="ECO:0007669"/>
    <property type="project" value="InterPro"/>
</dbReference>
<evidence type="ECO:0000256" key="1">
    <source>
        <dbReference type="ARBA" id="ARBA00000077"/>
    </source>
</evidence>
<dbReference type="PANTHER" id="PTHR10642:SF26">
    <property type="entry name" value="RIBONUCLEASE H1"/>
    <property type="match status" value="1"/>
</dbReference>
<dbReference type="CDD" id="cd13934">
    <property type="entry name" value="RNase_H_Dikarya_like"/>
    <property type="match status" value="1"/>
</dbReference>
<dbReference type="Pfam" id="PF00075">
    <property type="entry name" value="RNase_H"/>
    <property type="match status" value="1"/>
</dbReference>
<accession>A0AAD6N0A4</accession>
<organism evidence="9 10">
    <name type="scientific">Penicillium malachiteum</name>
    <dbReference type="NCBI Taxonomy" id="1324776"/>
    <lineage>
        <taxon>Eukaryota</taxon>
        <taxon>Fungi</taxon>
        <taxon>Dikarya</taxon>
        <taxon>Ascomycota</taxon>
        <taxon>Pezizomycotina</taxon>
        <taxon>Eurotiomycetes</taxon>
        <taxon>Eurotiomycetidae</taxon>
        <taxon>Eurotiales</taxon>
        <taxon>Aspergillaceae</taxon>
        <taxon>Penicillium</taxon>
    </lineage>
</organism>
<evidence type="ECO:0000256" key="7">
    <source>
        <dbReference type="ARBA" id="ARBA00022801"/>
    </source>
</evidence>
<dbReference type="InterPro" id="IPR002156">
    <property type="entry name" value="RNaseH_domain"/>
</dbReference>
<comment type="caution">
    <text evidence="9">The sequence shown here is derived from an EMBL/GenBank/DDBJ whole genome shotgun (WGS) entry which is preliminary data.</text>
</comment>
<dbReference type="EC" id="3.1.26.4" evidence="3"/>
<dbReference type="InterPro" id="IPR012337">
    <property type="entry name" value="RNaseH-like_sf"/>
</dbReference>
<keyword evidence="5" id="KW-0479">Metal-binding</keyword>
<evidence type="ECO:0000313" key="9">
    <source>
        <dbReference type="EMBL" id="KAJ5738765.1"/>
    </source>
</evidence>
<name>A0AAD6N0A4_9EURO</name>
<reference evidence="9" key="1">
    <citation type="journal article" date="2023" name="IMA Fungus">
        <title>Comparative genomic study of the Penicillium genus elucidates a diverse pangenome and 15 lateral gene transfer events.</title>
        <authorList>
            <person name="Petersen C."/>
            <person name="Sorensen T."/>
            <person name="Nielsen M.R."/>
            <person name="Sondergaard T.E."/>
            <person name="Sorensen J.L."/>
            <person name="Fitzpatrick D.A."/>
            <person name="Frisvad J.C."/>
            <person name="Nielsen K.L."/>
        </authorList>
    </citation>
    <scope>NUCLEOTIDE SEQUENCE</scope>
    <source>
        <strain evidence="9">IBT 17514</strain>
    </source>
</reference>
<dbReference type="GO" id="GO:0046872">
    <property type="term" value="F:metal ion binding"/>
    <property type="evidence" value="ECO:0007669"/>
    <property type="project" value="UniProtKB-KW"/>
</dbReference>
<evidence type="ECO:0000313" key="10">
    <source>
        <dbReference type="Proteomes" id="UP001215712"/>
    </source>
</evidence>
<evidence type="ECO:0000256" key="4">
    <source>
        <dbReference type="ARBA" id="ARBA00022722"/>
    </source>
</evidence>
<evidence type="ECO:0000256" key="6">
    <source>
        <dbReference type="ARBA" id="ARBA00022759"/>
    </source>
</evidence>
<dbReference type="Proteomes" id="UP001215712">
    <property type="component" value="Unassembled WGS sequence"/>
</dbReference>
<dbReference type="SUPFAM" id="SSF53098">
    <property type="entry name" value="Ribonuclease H-like"/>
    <property type="match status" value="1"/>
</dbReference>
<comment type="similarity">
    <text evidence="2">Belongs to the RNase H family.</text>
</comment>
<dbReference type="GO" id="GO:0004523">
    <property type="term" value="F:RNA-DNA hybrid ribonuclease activity"/>
    <property type="evidence" value="ECO:0007669"/>
    <property type="project" value="UniProtKB-EC"/>
</dbReference>
<feature type="domain" description="RNase H type-1" evidence="8">
    <location>
        <begin position="84"/>
        <end position="256"/>
    </location>
</feature>
<dbReference type="InterPro" id="IPR036397">
    <property type="entry name" value="RNaseH_sf"/>
</dbReference>
<keyword evidence="4" id="KW-0540">Nuclease</keyword>
<dbReference type="EMBL" id="JAQJAN010000002">
    <property type="protein sequence ID" value="KAJ5738765.1"/>
    <property type="molecule type" value="Genomic_DNA"/>
</dbReference>
<keyword evidence="6" id="KW-0255">Endonuclease</keyword>
<keyword evidence="7" id="KW-0378">Hydrolase</keyword>
<sequence>MDLTNRLSIDTGRPIPKKFITLDGENIVDHGITWPKKRLRIGTGHLIPKKFVPPDDETTPQHLFPAGPKYLALPPVERFIHRRTPSIFLVYTDGLCLGNGGRNPKAGCSIVFRPDEDSKGNRISSSFRFALENKGPRNDDRPQTSNRAELRAAIAACQFRAWTEEGFTTMVIAMDSEYVVEGITTWIDGWIRRDWKTTKGQLVKNWDLWECLLGEIEMADEEGLDIQFWRIPRELNTDAGHYAGLAAAELERNDNFTKYCGVLV</sequence>
<evidence type="ECO:0000256" key="3">
    <source>
        <dbReference type="ARBA" id="ARBA00012180"/>
    </source>
</evidence>
<dbReference type="AlphaFoldDB" id="A0AAD6N0A4"/>
<gene>
    <name evidence="9" type="ORF">N7493_001920</name>
</gene>